<dbReference type="STRING" id="7232.A0A484ARK1"/>
<comment type="caution">
    <text evidence="7">The sequence shown here is derived from an EMBL/GenBank/DDBJ whole genome shotgun (WGS) entry which is preliminary data.</text>
</comment>
<evidence type="ECO:0000256" key="3">
    <source>
        <dbReference type="ARBA" id="ARBA00022692"/>
    </source>
</evidence>
<dbReference type="InterPro" id="IPR026050">
    <property type="entry name" value="C1GALT1/C1GALT1_chp1"/>
</dbReference>
<dbReference type="Proteomes" id="UP000295192">
    <property type="component" value="Unassembled WGS sequence"/>
</dbReference>
<evidence type="ECO:0000256" key="6">
    <source>
        <dbReference type="ARBA" id="ARBA00023136"/>
    </source>
</evidence>
<feature type="non-terminal residue" evidence="7">
    <location>
        <position position="1"/>
    </location>
</feature>
<reference evidence="7 8" key="1">
    <citation type="journal article" date="2019" name="J. Hered.">
        <title>An Improved Genome Assembly for Drosophila navojoa, the Basal Species in the mojavensis Cluster.</title>
        <authorList>
            <person name="Vanderlinde T."/>
            <person name="Dupim E.G."/>
            <person name="Nazario-Yepiz N.O."/>
            <person name="Carvalho A.B."/>
        </authorList>
    </citation>
    <scope>NUCLEOTIDE SEQUENCE [LARGE SCALE GENOMIC DNA]</scope>
    <source>
        <strain evidence="7">Navoj_Jal97</strain>
        <tissue evidence="7">Whole organism</tissue>
    </source>
</reference>
<dbReference type="Gene3D" id="3.90.550.50">
    <property type="match status" value="1"/>
</dbReference>
<keyword evidence="6" id="KW-0472">Membrane</keyword>
<evidence type="ECO:0000256" key="1">
    <source>
        <dbReference type="ARBA" id="ARBA00004606"/>
    </source>
</evidence>
<gene>
    <name evidence="7" type="ORF">AWZ03_015347</name>
</gene>
<name>A0A484ARK1_DRONA</name>
<evidence type="ECO:0000256" key="4">
    <source>
        <dbReference type="ARBA" id="ARBA00022968"/>
    </source>
</evidence>
<protein>
    <submittedName>
        <fullName evidence="7">Uncharacterized protein</fullName>
    </submittedName>
</protein>
<evidence type="ECO:0000313" key="8">
    <source>
        <dbReference type="Proteomes" id="UP000295192"/>
    </source>
</evidence>
<dbReference type="PANTHER" id="PTHR23033:SF14">
    <property type="entry name" value="GLYCOPROTEIN-N-ACETYLGALACTOSAMINE 3-BETA-GALACTOSYLTRANSFERASE 1-RELATED"/>
    <property type="match status" value="1"/>
</dbReference>
<keyword evidence="3" id="KW-0812">Transmembrane</keyword>
<dbReference type="OrthoDB" id="414175at2759"/>
<accession>A0A484ARK1</accession>
<evidence type="ECO:0000256" key="5">
    <source>
        <dbReference type="ARBA" id="ARBA00022989"/>
    </source>
</evidence>
<dbReference type="AlphaFoldDB" id="A0A484ARK1"/>
<sequence>QPSLAEQLKKEERVLCWVNTYPDNHRLRSLHVKRTWGKRCNILLFMSSQWDDELPTVKLNLTEARKCLWMKTKEAFKYVCNNYYNDSNWFFKAVIENMRYRLYRCDSETLVYFGCKFNKYFISTKD</sequence>
<feature type="non-terminal residue" evidence="7">
    <location>
        <position position="126"/>
    </location>
</feature>
<keyword evidence="5" id="KW-1133">Transmembrane helix</keyword>
<evidence type="ECO:0000313" key="7">
    <source>
        <dbReference type="EMBL" id="TDG38231.1"/>
    </source>
</evidence>
<comment type="subcellular location">
    <subcellularLocation>
        <location evidence="1">Membrane</location>
        <topology evidence="1">Single-pass type II membrane protein</topology>
    </subcellularLocation>
</comment>
<organism evidence="7 8">
    <name type="scientific">Drosophila navojoa</name>
    <name type="common">Fruit fly</name>
    <dbReference type="NCBI Taxonomy" id="7232"/>
    <lineage>
        <taxon>Eukaryota</taxon>
        <taxon>Metazoa</taxon>
        <taxon>Ecdysozoa</taxon>
        <taxon>Arthropoda</taxon>
        <taxon>Hexapoda</taxon>
        <taxon>Insecta</taxon>
        <taxon>Pterygota</taxon>
        <taxon>Neoptera</taxon>
        <taxon>Endopterygota</taxon>
        <taxon>Diptera</taxon>
        <taxon>Brachycera</taxon>
        <taxon>Muscomorpha</taxon>
        <taxon>Ephydroidea</taxon>
        <taxon>Drosophilidae</taxon>
        <taxon>Drosophila</taxon>
    </lineage>
</organism>
<keyword evidence="4" id="KW-0735">Signal-anchor</keyword>
<dbReference type="EMBL" id="LSRL02007243">
    <property type="protein sequence ID" value="TDG38231.1"/>
    <property type="molecule type" value="Genomic_DNA"/>
</dbReference>
<dbReference type="GO" id="GO:0016020">
    <property type="term" value="C:membrane"/>
    <property type="evidence" value="ECO:0007669"/>
    <property type="project" value="UniProtKB-SubCell"/>
</dbReference>
<keyword evidence="8" id="KW-1185">Reference proteome</keyword>
<proteinExistence type="inferred from homology"/>
<dbReference type="PANTHER" id="PTHR23033">
    <property type="entry name" value="BETA1,3-GALACTOSYLTRANSFERASE"/>
    <property type="match status" value="1"/>
</dbReference>
<comment type="similarity">
    <text evidence="2">Belongs to the glycosyltransferase 31 family. Beta3-Gal-T subfamily.</text>
</comment>
<evidence type="ECO:0000256" key="2">
    <source>
        <dbReference type="ARBA" id="ARBA00006462"/>
    </source>
</evidence>
<dbReference type="GO" id="GO:0016263">
    <property type="term" value="F:glycoprotein-N-acetylgalactosamine 3-beta-galactosyltransferase activity"/>
    <property type="evidence" value="ECO:0007669"/>
    <property type="project" value="TreeGrafter"/>
</dbReference>